<comment type="caution">
    <text evidence="2">The sequence shown here is derived from an EMBL/GenBank/DDBJ whole genome shotgun (WGS) entry which is preliminary data.</text>
</comment>
<evidence type="ECO:0000313" key="2">
    <source>
        <dbReference type="EMBL" id="KAK0668935.1"/>
    </source>
</evidence>
<keyword evidence="1" id="KW-0812">Transmembrane</keyword>
<feature type="non-terminal residue" evidence="2">
    <location>
        <position position="1"/>
    </location>
</feature>
<gene>
    <name evidence="2" type="ORF">QBC41DRAFT_320933</name>
</gene>
<reference evidence="2" key="1">
    <citation type="submission" date="2023-06" db="EMBL/GenBank/DDBJ databases">
        <title>Genome-scale phylogeny and comparative genomics of the fungal order Sordariales.</title>
        <authorList>
            <consortium name="Lawrence Berkeley National Laboratory"/>
            <person name="Hensen N."/>
            <person name="Bonometti L."/>
            <person name="Westerberg I."/>
            <person name="Brannstrom I.O."/>
            <person name="Guillou S."/>
            <person name="Cros-Aarteil S."/>
            <person name="Calhoun S."/>
            <person name="Haridas S."/>
            <person name="Kuo A."/>
            <person name="Mondo S."/>
            <person name="Pangilinan J."/>
            <person name="Riley R."/>
            <person name="Labutti K."/>
            <person name="Andreopoulos B."/>
            <person name="Lipzen A."/>
            <person name="Chen C."/>
            <person name="Yanf M."/>
            <person name="Daum C."/>
            <person name="Ng V."/>
            <person name="Clum A."/>
            <person name="Steindorff A."/>
            <person name="Ohm R."/>
            <person name="Martin F."/>
            <person name="Silar P."/>
            <person name="Natvig D."/>
            <person name="Lalanne C."/>
            <person name="Gautier V."/>
            <person name="Ament-Velasquez S.L."/>
            <person name="Kruys A."/>
            <person name="Hutchinson M.I."/>
            <person name="Powell A.J."/>
            <person name="Barry K."/>
            <person name="Miller A.N."/>
            <person name="Grigoriev I.V."/>
            <person name="Debuchy R."/>
            <person name="Gladieux P."/>
            <person name="Thoren M.H."/>
            <person name="Johannesson H."/>
        </authorList>
    </citation>
    <scope>NUCLEOTIDE SEQUENCE</scope>
    <source>
        <strain evidence="2">CBS 307.81</strain>
    </source>
</reference>
<feature type="transmembrane region" description="Helical" evidence="1">
    <location>
        <begin position="23"/>
        <end position="42"/>
    </location>
</feature>
<organism evidence="2 3">
    <name type="scientific">Cercophora samala</name>
    <dbReference type="NCBI Taxonomy" id="330535"/>
    <lineage>
        <taxon>Eukaryota</taxon>
        <taxon>Fungi</taxon>
        <taxon>Dikarya</taxon>
        <taxon>Ascomycota</taxon>
        <taxon>Pezizomycotina</taxon>
        <taxon>Sordariomycetes</taxon>
        <taxon>Sordariomycetidae</taxon>
        <taxon>Sordariales</taxon>
        <taxon>Lasiosphaeriaceae</taxon>
        <taxon>Cercophora</taxon>
    </lineage>
</organism>
<keyword evidence="1" id="KW-0472">Membrane</keyword>
<proteinExistence type="predicted"/>
<keyword evidence="3" id="KW-1185">Reference proteome</keyword>
<protein>
    <submittedName>
        <fullName evidence="2">Uncharacterized protein</fullName>
    </submittedName>
</protein>
<accession>A0AA39ZDX2</accession>
<name>A0AA39ZDX2_9PEZI</name>
<dbReference type="EMBL" id="JAULSY010000049">
    <property type="protein sequence ID" value="KAK0668935.1"/>
    <property type="molecule type" value="Genomic_DNA"/>
</dbReference>
<keyword evidence="1" id="KW-1133">Transmembrane helix</keyword>
<dbReference type="Proteomes" id="UP001174997">
    <property type="component" value="Unassembled WGS sequence"/>
</dbReference>
<sequence length="83" mass="9327">MDVVVLRWGCVFSVPFGWLLRKIQLVVAGCVCVCKVLLLAYLKERASKASVGFFLFSHPRLRTLIKLVMSFICQSNLLCCSDS</sequence>
<dbReference type="AlphaFoldDB" id="A0AA39ZDX2"/>
<evidence type="ECO:0000313" key="3">
    <source>
        <dbReference type="Proteomes" id="UP001174997"/>
    </source>
</evidence>
<evidence type="ECO:0000256" key="1">
    <source>
        <dbReference type="SAM" id="Phobius"/>
    </source>
</evidence>